<reference evidence="2 3" key="1">
    <citation type="submission" date="2017-12" db="EMBL/GenBank/DDBJ databases">
        <title>Phylogenetic diversity of female urinary microbiome.</title>
        <authorList>
            <person name="Thomas-White K."/>
            <person name="Wolfe A.J."/>
        </authorList>
    </citation>
    <scope>NUCLEOTIDE SEQUENCE [LARGE SCALE GENOMIC DNA]</scope>
    <source>
        <strain evidence="2 3">UMB0038</strain>
    </source>
</reference>
<name>A0AAX0VHX1_MICLU</name>
<evidence type="ECO:0000313" key="3">
    <source>
        <dbReference type="Proteomes" id="UP000234847"/>
    </source>
</evidence>
<dbReference type="EMBL" id="PKJT01000015">
    <property type="protein sequence ID" value="PKZ79849.1"/>
    <property type="molecule type" value="Genomic_DNA"/>
</dbReference>
<gene>
    <name evidence="2" type="ORF">CYJ95_10900</name>
</gene>
<evidence type="ECO:0008006" key="4">
    <source>
        <dbReference type="Google" id="ProtNLM"/>
    </source>
</evidence>
<comment type="caution">
    <text evidence="2">The sequence shown here is derived from an EMBL/GenBank/DDBJ whole genome shotgun (WGS) entry which is preliminary data.</text>
</comment>
<feature type="region of interest" description="Disordered" evidence="1">
    <location>
        <begin position="1"/>
        <end position="48"/>
    </location>
</feature>
<dbReference type="Proteomes" id="UP000234847">
    <property type="component" value="Unassembled WGS sequence"/>
</dbReference>
<accession>A0AAX0VHX1</accession>
<sequence length="134" mass="14978">MHERVERAPDWPERDETPREGETSALARHRDPSLTKDTTEAAKKQRPGVEWVRPTDLMVSRSARVAGRGIDFQAELARRSRRVPGQAYRAARTGARTGVRFVSERARKLPPVTAFGRGSGEHYSWVSRSGIGLG</sequence>
<proteinExistence type="predicted"/>
<evidence type="ECO:0000256" key="1">
    <source>
        <dbReference type="SAM" id="MobiDB-lite"/>
    </source>
</evidence>
<protein>
    <recommendedName>
        <fullName evidence="4">DNA ligase (ATP)</fullName>
    </recommendedName>
</protein>
<dbReference type="AlphaFoldDB" id="A0AAX0VHX1"/>
<feature type="compositionally biased region" description="Basic and acidic residues" evidence="1">
    <location>
        <begin position="1"/>
        <end position="43"/>
    </location>
</feature>
<evidence type="ECO:0000313" key="2">
    <source>
        <dbReference type="EMBL" id="PKZ79849.1"/>
    </source>
</evidence>
<organism evidence="2 3">
    <name type="scientific">Micrococcus luteus</name>
    <name type="common">Micrococcus lysodeikticus</name>
    <dbReference type="NCBI Taxonomy" id="1270"/>
    <lineage>
        <taxon>Bacteria</taxon>
        <taxon>Bacillati</taxon>
        <taxon>Actinomycetota</taxon>
        <taxon>Actinomycetes</taxon>
        <taxon>Micrococcales</taxon>
        <taxon>Micrococcaceae</taxon>
        <taxon>Micrococcus</taxon>
    </lineage>
</organism>